<dbReference type="OrthoDB" id="10269443at2759"/>
<evidence type="ECO:0000313" key="1">
    <source>
        <dbReference type="EMBL" id="KNF00325.1"/>
    </source>
</evidence>
<dbReference type="EMBL" id="AJIL01000038">
    <property type="protein sequence ID" value="KNF00325.1"/>
    <property type="molecule type" value="Genomic_DNA"/>
</dbReference>
<comment type="caution">
    <text evidence="1">The sequence shown here is derived from an EMBL/GenBank/DDBJ whole genome shotgun (WGS) entry which is preliminary data.</text>
</comment>
<organism evidence="1 2">
    <name type="scientific">Puccinia striiformis f. sp. tritici PST-78</name>
    <dbReference type="NCBI Taxonomy" id="1165861"/>
    <lineage>
        <taxon>Eukaryota</taxon>
        <taxon>Fungi</taxon>
        <taxon>Dikarya</taxon>
        <taxon>Basidiomycota</taxon>
        <taxon>Pucciniomycotina</taxon>
        <taxon>Pucciniomycetes</taxon>
        <taxon>Pucciniales</taxon>
        <taxon>Pucciniaceae</taxon>
        <taxon>Puccinia</taxon>
    </lineage>
</organism>
<dbReference type="AlphaFoldDB" id="A0A0L0VMR7"/>
<proteinExistence type="predicted"/>
<protein>
    <submittedName>
        <fullName evidence="1">Uncharacterized protein</fullName>
    </submittedName>
</protein>
<evidence type="ECO:0000313" key="2">
    <source>
        <dbReference type="Proteomes" id="UP000054564"/>
    </source>
</evidence>
<keyword evidence="2" id="KW-1185">Reference proteome</keyword>
<reference evidence="2" key="1">
    <citation type="submission" date="2014-03" db="EMBL/GenBank/DDBJ databases">
        <title>The Genome Sequence of Puccinia striiformis f. sp. tritici PST-78.</title>
        <authorList>
            <consortium name="The Broad Institute Genome Sequencing Platform"/>
            <person name="Cuomo C."/>
            <person name="Hulbert S."/>
            <person name="Chen X."/>
            <person name="Walker B."/>
            <person name="Young S.K."/>
            <person name="Zeng Q."/>
            <person name="Gargeya S."/>
            <person name="Fitzgerald M."/>
            <person name="Haas B."/>
            <person name="Abouelleil A."/>
            <person name="Alvarado L."/>
            <person name="Arachchi H.M."/>
            <person name="Berlin A.M."/>
            <person name="Chapman S.B."/>
            <person name="Goldberg J."/>
            <person name="Griggs A."/>
            <person name="Gujja S."/>
            <person name="Hansen M."/>
            <person name="Howarth C."/>
            <person name="Imamovic A."/>
            <person name="Larimer J."/>
            <person name="McCowan C."/>
            <person name="Montmayeur A."/>
            <person name="Murphy C."/>
            <person name="Neiman D."/>
            <person name="Pearson M."/>
            <person name="Priest M."/>
            <person name="Roberts A."/>
            <person name="Saif S."/>
            <person name="Shea T."/>
            <person name="Sisk P."/>
            <person name="Sykes S."/>
            <person name="Wortman J."/>
            <person name="Nusbaum C."/>
            <person name="Birren B."/>
        </authorList>
    </citation>
    <scope>NUCLEOTIDE SEQUENCE [LARGE SCALE GENOMIC DNA]</scope>
    <source>
        <strain evidence="2">race PST-78</strain>
    </source>
</reference>
<name>A0A0L0VMR7_9BASI</name>
<sequence length="224" mass="25409">MQLVRNRIPGLVLSTWFTYLVSQNKGVSIWEDDPVNWNELPDIIALESIGEWVGQKSVETSHARAAAFNDGAAESKFIDDVRGRRNHHGRPHESLTVAHPATDCAITPTWNSLPKGQVLEYEGKSTQKHDVEKKINIGINRGAWADVTNKHINLHLIINVDEKSATLRNYSPTHSVFYTLQEEKSGLVAWRRYLGAQCQETINFYSEEGEVYFYVDAGDRLMDQ</sequence>
<gene>
    <name evidence="1" type="ORF">PSTG_06498</name>
</gene>
<dbReference type="Proteomes" id="UP000054564">
    <property type="component" value="Unassembled WGS sequence"/>
</dbReference>
<accession>A0A0L0VMR7</accession>